<comment type="caution">
    <text evidence="1">The sequence shown here is derived from an EMBL/GenBank/DDBJ whole genome shotgun (WGS) entry which is preliminary data.</text>
</comment>
<keyword evidence="2" id="KW-1185">Reference proteome</keyword>
<reference evidence="1 2" key="1">
    <citation type="journal article" date="2023" name="Sci. Data">
        <title>Genome assembly of the Korean intertidal mud-creeper Batillaria attramentaria.</title>
        <authorList>
            <person name="Patra A.K."/>
            <person name="Ho P.T."/>
            <person name="Jun S."/>
            <person name="Lee S.J."/>
            <person name="Kim Y."/>
            <person name="Won Y.J."/>
        </authorList>
    </citation>
    <scope>NUCLEOTIDE SEQUENCE [LARGE SCALE GENOMIC DNA]</scope>
    <source>
        <strain evidence="1">Wonlab-2016</strain>
    </source>
</reference>
<dbReference type="EMBL" id="JACVVK020000003">
    <property type="protein sequence ID" value="KAK7507921.1"/>
    <property type="molecule type" value="Genomic_DNA"/>
</dbReference>
<proteinExistence type="predicted"/>
<sequence length="86" mass="9739">MHSKEKGGKRVWENSGIWLVCSSSGAQGKPQVPLPQPLVGGFQVWGSREAPWKALCEIREGCWKFLTRHFLHTAGSLSVYCQLKWR</sequence>
<organism evidence="1 2">
    <name type="scientific">Batillaria attramentaria</name>
    <dbReference type="NCBI Taxonomy" id="370345"/>
    <lineage>
        <taxon>Eukaryota</taxon>
        <taxon>Metazoa</taxon>
        <taxon>Spiralia</taxon>
        <taxon>Lophotrochozoa</taxon>
        <taxon>Mollusca</taxon>
        <taxon>Gastropoda</taxon>
        <taxon>Caenogastropoda</taxon>
        <taxon>Sorbeoconcha</taxon>
        <taxon>Cerithioidea</taxon>
        <taxon>Batillariidae</taxon>
        <taxon>Batillaria</taxon>
    </lineage>
</organism>
<dbReference type="AlphaFoldDB" id="A0ABD0M949"/>
<dbReference type="Proteomes" id="UP001519460">
    <property type="component" value="Unassembled WGS sequence"/>
</dbReference>
<name>A0ABD0M949_9CAEN</name>
<evidence type="ECO:0000313" key="2">
    <source>
        <dbReference type="Proteomes" id="UP001519460"/>
    </source>
</evidence>
<evidence type="ECO:0000313" key="1">
    <source>
        <dbReference type="EMBL" id="KAK7507921.1"/>
    </source>
</evidence>
<accession>A0ABD0M949</accession>
<protein>
    <submittedName>
        <fullName evidence="1">Uncharacterized protein</fullName>
    </submittedName>
</protein>
<gene>
    <name evidence="1" type="ORF">BaRGS_00000886</name>
</gene>